<feature type="transmembrane region" description="Helical" evidence="1">
    <location>
        <begin position="205"/>
        <end position="223"/>
    </location>
</feature>
<dbReference type="EMBL" id="LAZR01001546">
    <property type="protein sequence ID" value="KKN42955.1"/>
    <property type="molecule type" value="Genomic_DNA"/>
</dbReference>
<organism evidence="2">
    <name type="scientific">marine sediment metagenome</name>
    <dbReference type="NCBI Taxonomy" id="412755"/>
    <lineage>
        <taxon>unclassified sequences</taxon>
        <taxon>metagenomes</taxon>
        <taxon>ecological metagenomes</taxon>
    </lineage>
</organism>
<proteinExistence type="predicted"/>
<protein>
    <submittedName>
        <fullName evidence="2">Uncharacterized protein</fullName>
    </submittedName>
</protein>
<evidence type="ECO:0000256" key="1">
    <source>
        <dbReference type="SAM" id="Phobius"/>
    </source>
</evidence>
<reference evidence="2" key="1">
    <citation type="journal article" date="2015" name="Nature">
        <title>Complex archaea that bridge the gap between prokaryotes and eukaryotes.</title>
        <authorList>
            <person name="Spang A."/>
            <person name="Saw J.H."/>
            <person name="Jorgensen S.L."/>
            <person name="Zaremba-Niedzwiedzka K."/>
            <person name="Martijn J."/>
            <person name="Lind A.E."/>
            <person name="van Eijk R."/>
            <person name="Schleper C."/>
            <person name="Guy L."/>
            <person name="Ettema T.J."/>
        </authorList>
    </citation>
    <scope>NUCLEOTIDE SEQUENCE</scope>
</reference>
<keyword evidence="1" id="KW-0472">Membrane</keyword>
<gene>
    <name evidence="2" type="ORF">LCGC14_0708150</name>
</gene>
<sequence>MAAVDYIVQAFDIILVIFLWTWWIFIIAGMWFMKKKYSQYPVDVVIIERRGENLIKTNERAGRKVNKETQISYYQLSKCKDTMPVYNFDWMLHNADKPMSIFEKIVGFLRPTIGTVFLFKYGSKQYKPININQKPGTENKLKLKEVKNEDGTSLFKYEYAQFDPRWPLSILDFEVVDWDNMNFMVQEQRASIMRRAGGLDWMKQLAVPAMLIAGTVIVALFILKFSAEAGATLKGGAGQPAAEKTGGIIGGAIDGVISPPAG</sequence>
<evidence type="ECO:0000313" key="2">
    <source>
        <dbReference type="EMBL" id="KKN42955.1"/>
    </source>
</evidence>
<feature type="transmembrane region" description="Helical" evidence="1">
    <location>
        <begin position="6"/>
        <end position="32"/>
    </location>
</feature>
<dbReference type="AlphaFoldDB" id="A0A0F9QFV6"/>
<comment type="caution">
    <text evidence="2">The sequence shown here is derived from an EMBL/GenBank/DDBJ whole genome shotgun (WGS) entry which is preliminary data.</text>
</comment>
<keyword evidence="1" id="KW-0812">Transmembrane</keyword>
<accession>A0A0F9QFV6</accession>
<name>A0A0F9QFV6_9ZZZZ</name>
<keyword evidence="1" id="KW-1133">Transmembrane helix</keyword>